<keyword evidence="5" id="KW-1185">Reference proteome</keyword>
<comment type="caution">
    <text evidence="4">The sequence shown here is derived from an EMBL/GenBank/DDBJ whole genome shotgun (WGS) entry which is preliminary data.</text>
</comment>
<keyword evidence="3" id="KW-1133">Transmembrane helix</keyword>
<accession>A0ABW5RDN1</accession>
<feature type="transmembrane region" description="Helical" evidence="3">
    <location>
        <begin position="408"/>
        <end position="433"/>
    </location>
</feature>
<proteinExistence type="inferred from homology"/>
<keyword evidence="2 3" id="KW-0472">Membrane</keyword>
<keyword evidence="3" id="KW-0812">Transmembrane</keyword>
<organism evidence="4 5">
    <name type="scientific">Marinicrinis sediminis</name>
    <dbReference type="NCBI Taxonomy" id="1652465"/>
    <lineage>
        <taxon>Bacteria</taxon>
        <taxon>Bacillati</taxon>
        <taxon>Bacillota</taxon>
        <taxon>Bacilli</taxon>
        <taxon>Bacillales</taxon>
        <taxon>Paenibacillaceae</taxon>
    </lineage>
</organism>
<comment type="similarity">
    <text evidence="1">Belongs to the GerABKA family.</text>
</comment>
<feature type="transmembrane region" description="Helical" evidence="3">
    <location>
        <begin position="378"/>
        <end position="396"/>
    </location>
</feature>
<dbReference type="Pfam" id="PF03323">
    <property type="entry name" value="GerA"/>
    <property type="match status" value="1"/>
</dbReference>
<evidence type="ECO:0000256" key="1">
    <source>
        <dbReference type="ARBA" id="ARBA00005278"/>
    </source>
</evidence>
<dbReference type="InterPro" id="IPR004995">
    <property type="entry name" value="Spore_Ger"/>
</dbReference>
<dbReference type="Proteomes" id="UP001597497">
    <property type="component" value="Unassembled WGS sequence"/>
</dbReference>
<sequence>MRNRFKNVAAMLNQIRQSTDFITYSMTDEKKRMLISYYKSLVDKEMLSKYVFKKTKDMNLRSHHIRDLKELMERIPLSNMKLSNNPSEIEYHLLKGFAMIQLREGDDKCLLLNIASGQLGLRTENDTENEYSVVGPKIGFVENMDINLHLLRRVMNTTSLTIRDFVIGNQSQTRVALVFLDGVTNEQHVNTMTERLKNIRFDVVFDNSQLDQLMSDNSKSPFPQFLSTERIDRVVYTLVNGQVALLTDGSPYVITGPTTIFDFFISPEDYYLPWVVGSFFRMIRMFGVLFSFLATSVYTAVVTFHYEMLPQDMLGPIIFSRVNVPFPPVIEVLFLEITIELLREAGARLPTKVGQTLGIVGGIVIGQASVEAALTSNILLIIVALSALASFTTPIFKMSNTIRFLRFPFILMAAMWGGLGIVLAISFLLVHLMRLSSLGTPYMVPFYPLRVNNFADSFVRSPYSSLWKRPSFLRPKSSKRYNKQSAHKKRDIDE</sequence>
<protein>
    <submittedName>
        <fullName evidence="4">Spore germination protein</fullName>
    </submittedName>
</protein>
<evidence type="ECO:0000313" key="5">
    <source>
        <dbReference type="Proteomes" id="UP001597497"/>
    </source>
</evidence>
<evidence type="ECO:0000313" key="4">
    <source>
        <dbReference type="EMBL" id="MFD2673173.1"/>
    </source>
</evidence>
<dbReference type="PANTHER" id="PTHR22550:SF5">
    <property type="entry name" value="LEUCINE ZIPPER PROTEIN 4"/>
    <property type="match status" value="1"/>
</dbReference>
<feature type="transmembrane region" description="Helical" evidence="3">
    <location>
        <begin position="286"/>
        <end position="306"/>
    </location>
</feature>
<gene>
    <name evidence="4" type="ORF">ACFSUC_16495</name>
</gene>
<evidence type="ECO:0000256" key="2">
    <source>
        <dbReference type="ARBA" id="ARBA00023136"/>
    </source>
</evidence>
<reference evidence="5" key="1">
    <citation type="journal article" date="2019" name="Int. J. Syst. Evol. Microbiol.">
        <title>The Global Catalogue of Microorganisms (GCM) 10K type strain sequencing project: providing services to taxonomists for standard genome sequencing and annotation.</title>
        <authorList>
            <consortium name="The Broad Institute Genomics Platform"/>
            <consortium name="The Broad Institute Genome Sequencing Center for Infectious Disease"/>
            <person name="Wu L."/>
            <person name="Ma J."/>
        </authorList>
    </citation>
    <scope>NUCLEOTIDE SEQUENCE [LARGE SCALE GENOMIC DNA]</scope>
    <source>
        <strain evidence="5">KCTC 33676</strain>
    </source>
</reference>
<dbReference type="RefSeq" id="WP_379930988.1">
    <property type="nucleotide sequence ID" value="NZ_JBHUMM010000043.1"/>
</dbReference>
<dbReference type="PIRSF" id="PIRSF005690">
    <property type="entry name" value="GerBA"/>
    <property type="match status" value="1"/>
</dbReference>
<evidence type="ECO:0000256" key="3">
    <source>
        <dbReference type="SAM" id="Phobius"/>
    </source>
</evidence>
<dbReference type="EMBL" id="JBHUMM010000043">
    <property type="protein sequence ID" value="MFD2673173.1"/>
    <property type="molecule type" value="Genomic_DNA"/>
</dbReference>
<name>A0ABW5RDN1_9BACL</name>
<dbReference type="InterPro" id="IPR050768">
    <property type="entry name" value="UPF0353/GerABKA_families"/>
</dbReference>
<dbReference type="PANTHER" id="PTHR22550">
    <property type="entry name" value="SPORE GERMINATION PROTEIN"/>
    <property type="match status" value="1"/>
</dbReference>